<evidence type="ECO:0000259" key="5">
    <source>
        <dbReference type="SMART" id="SM00849"/>
    </source>
</evidence>
<comment type="similarity">
    <text evidence="1">Belongs to the metallo-beta-lactamase superfamily.</text>
</comment>
<feature type="domain" description="Metallo-beta-lactamase" evidence="5">
    <location>
        <begin position="53"/>
        <end position="258"/>
    </location>
</feature>
<keyword evidence="3" id="KW-0378">Hydrolase</keyword>
<dbReference type="SMART" id="SM00849">
    <property type="entry name" value="Lactamase_B"/>
    <property type="match status" value="1"/>
</dbReference>
<organism evidence="6 7">
    <name type="scientific">Deinococcus antarcticus</name>
    <dbReference type="NCBI Taxonomy" id="1298767"/>
    <lineage>
        <taxon>Bacteria</taxon>
        <taxon>Thermotogati</taxon>
        <taxon>Deinococcota</taxon>
        <taxon>Deinococci</taxon>
        <taxon>Deinococcales</taxon>
        <taxon>Deinococcaceae</taxon>
        <taxon>Deinococcus</taxon>
    </lineage>
</organism>
<name>A0ABV8A3F5_9DEIO</name>
<evidence type="ECO:0000313" key="7">
    <source>
        <dbReference type="Proteomes" id="UP001595748"/>
    </source>
</evidence>
<accession>A0ABV8A3F5</accession>
<dbReference type="Proteomes" id="UP001595748">
    <property type="component" value="Unassembled WGS sequence"/>
</dbReference>
<dbReference type="PANTHER" id="PTHR42978">
    <property type="entry name" value="QUORUM-QUENCHING LACTONASE YTNP-RELATED-RELATED"/>
    <property type="match status" value="1"/>
</dbReference>
<keyword evidence="4" id="KW-0862">Zinc</keyword>
<dbReference type="InterPro" id="IPR051013">
    <property type="entry name" value="MBL_superfamily_lactonases"/>
</dbReference>
<gene>
    <name evidence="6" type="ORF">ACFOPQ_05345</name>
</gene>
<sequence>MTWLTHQRVGKADVYSLTDGLFRLDGGSMFGSVPKVLWNQVAPADADNRIQLRINPLLIRLNGQNILIETGMWDRGGEKFDEMYAIERDETTFRGLGELGLEPDDIHYVINTHLHFDHSGRNTNLIGEPTFPNARYIVQRQELHDATHTHERSRASYVPETFVPIMEADLFDVVEGETEIVPGVTVLPLPGHNLGQQGAVLHSEGQTLVYTADLIATTAHAPYPYVMGFDLYPVTCLETRKKYLPQWHEQGATICTPHDPKVPFARLVEGKRGYRLEAVGEDSAV</sequence>
<keyword evidence="7" id="KW-1185">Reference proteome</keyword>
<evidence type="ECO:0000256" key="4">
    <source>
        <dbReference type="ARBA" id="ARBA00022833"/>
    </source>
</evidence>
<dbReference type="PANTHER" id="PTHR42978:SF6">
    <property type="entry name" value="QUORUM-QUENCHING LACTONASE YTNP-RELATED"/>
    <property type="match status" value="1"/>
</dbReference>
<protein>
    <submittedName>
        <fullName evidence="6">MBL fold metallo-hydrolase</fullName>
    </submittedName>
</protein>
<dbReference type="Gene3D" id="3.60.15.10">
    <property type="entry name" value="Ribonuclease Z/Hydroxyacylglutathione hydrolase-like"/>
    <property type="match status" value="1"/>
</dbReference>
<evidence type="ECO:0000256" key="1">
    <source>
        <dbReference type="ARBA" id="ARBA00007749"/>
    </source>
</evidence>
<dbReference type="InterPro" id="IPR001279">
    <property type="entry name" value="Metallo-B-lactamas"/>
</dbReference>
<keyword evidence="2" id="KW-0479">Metal-binding</keyword>
<dbReference type="InterPro" id="IPR036866">
    <property type="entry name" value="RibonucZ/Hydroxyglut_hydro"/>
</dbReference>
<dbReference type="SUPFAM" id="SSF56281">
    <property type="entry name" value="Metallo-hydrolase/oxidoreductase"/>
    <property type="match status" value="1"/>
</dbReference>
<comment type="caution">
    <text evidence="6">The sequence shown here is derived from an EMBL/GenBank/DDBJ whole genome shotgun (WGS) entry which is preliminary data.</text>
</comment>
<reference evidence="7" key="1">
    <citation type="journal article" date="2019" name="Int. J. Syst. Evol. Microbiol.">
        <title>The Global Catalogue of Microorganisms (GCM) 10K type strain sequencing project: providing services to taxonomists for standard genome sequencing and annotation.</title>
        <authorList>
            <consortium name="The Broad Institute Genomics Platform"/>
            <consortium name="The Broad Institute Genome Sequencing Center for Infectious Disease"/>
            <person name="Wu L."/>
            <person name="Ma J."/>
        </authorList>
    </citation>
    <scope>NUCLEOTIDE SEQUENCE [LARGE SCALE GENOMIC DNA]</scope>
    <source>
        <strain evidence="7">CCTCC AB 2013263</strain>
    </source>
</reference>
<dbReference type="Pfam" id="PF00753">
    <property type="entry name" value="Lactamase_B"/>
    <property type="match status" value="1"/>
</dbReference>
<dbReference type="EMBL" id="JBHRZF010000050">
    <property type="protein sequence ID" value="MFC3860188.1"/>
    <property type="molecule type" value="Genomic_DNA"/>
</dbReference>
<proteinExistence type="inferred from homology"/>
<evidence type="ECO:0000313" key="6">
    <source>
        <dbReference type="EMBL" id="MFC3860188.1"/>
    </source>
</evidence>
<evidence type="ECO:0000256" key="3">
    <source>
        <dbReference type="ARBA" id="ARBA00022801"/>
    </source>
</evidence>
<evidence type="ECO:0000256" key="2">
    <source>
        <dbReference type="ARBA" id="ARBA00022723"/>
    </source>
</evidence>
<dbReference type="RefSeq" id="WP_380076339.1">
    <property type="nucleotide sequence ID" value="NZ_JBHRZF010000050.1"/>
</dbReference>